<reference evidence="3" key="1">
    <citation type="journal article" date="2019" name="Int. J. Syst. Evol. Microbiol.">
        <title>The Global Catalogue of Microorganisms (GCM) 10K type strain sequencing project: providing services to taxonomists for standard genome sequencing and annotation.</title>
        <authorList>
            <consortium name="The Broad Institute Genomics Platform"/>
            <consortium name="The Broad Institute Genome Sequencing Center for Infectious Disease"/>
            <person name="Wu L."/>
            <person name="Ma J."/>
        </authorList>
    </citation>
    <scope>NUCLEOTIDE SEQUENCE [LARGE SCALE GENOMIC DNA]</scope>
    <source>
        <strain evidence="3">CGMCC 4.7139</strain>
    </source>
</reference>
<dbReference type="EMBL" id="JBHSFE010000021">
    <property type="protein sequence ID" value="MFC4611154.1"/>
    <property type="molecule type" value="Genomic_DNA"/>
</dbReference>
<comment type="caution">
    <text evidence="2">The sequence shown here is derived from an EMBL/GenBank/DDBJ whole genome shotgun (WGS) entry which is preliminary data.</text>
</comment>
<protein>
    <submittedName>
        <fullName evidence="2">Uncharacterized protein</fullName>
    </submittedName>
</protein>
<proteinExistence type="predicted"/>
<keyword evidence="3" id="KW-1185">Reference proteome</keyword>
<accession>A0ABV9GF05</accession>
<evidence type="ECO:0000313" key="3">
    <source>
        <dbReference type="Proteomes" id="UP001595993"/>
    </source>
</evidence>
<evidence type="ECO:0000313" key="2">
    <source>
        <dbReference type="EMBL" id="MFC4611154.1"/>
    </source>
</evidence>
<name>A0ABV9GF05_9ACTN</name>
<evidence type="ECO:0000256" key="1">
    <source>
        <dbReference type="SAM" id="MobiDB-lite"/>
    </source>
</evidence>
<sequence>MILIYEPQGGERRTWNLKEIRFMSSEAETVERSTGLEWQEAKARVVKGSMLALRAIVWVLVKRDEPSLRYTQFDPAETEIGVDFDTEEWAVVRDEIANSPDMDDEQRAAALAQIDAEAAGAEATEPETDDIPKDSAAEASPTAA</sequence>
<dbReference type="RefSeq" id="WP_381199919.1">
    <property type="nucleotide sequence ID" value="NZ_JBHSFE010000021.1"/>
</dbReference>
<organism evidence="2 3">
    <name type="scientific">Streptomyces maoxianensis</name>
    <dbReference type="NCBI Taxonomy" id="1459942"/>
    <lineage>
        <taxon>Bacteria</taxon>
        <taxon>Bacillati</taxon>
        <taxon>Actinomycetota</taxon>
        <taxon>Actinomycetes</taxon>
        <taxon>Kitasatosporales</taxon>
        <taxon>Streptomycetaceae</taxon>
        <taxon>Streptomyces</taxon>
    </lineage>
</organism>
<gene>
    <name evidence="2" type="ORF">ACFO9E_25670</name>
</gene>
<feature type="compositionally biased region" description="Low complexity" evidence="1">
    <location>
        <begin position="114"/>
        <end position="123"/>
    </location>
</feature>
<feature type="region of interest" description="Disordered" evidence="1">
    <location>
        <begin position="114"/>
        <end position="144"/>
    </location>
</feature>
<dbReference type="Proteomes" id="UP001595993">
    <property type="component" value="Unassembled WGS sequence"/>
</dbReference>